<feature type="signal peptide" evidence="2">
    <location>
        <begin position="1"/>
        <end position="25"/>
    </location>
</feature>
<accession>A0AAV0UT98</accession>
<feature type="compositionally biased region" description="Polar residues" evidence="1">
    <location>
        <begin position="37"/>
        <end position="46"/>
    </location>
</feature>
<evidence type="ECO:0008006" key="5">
    <source>
        <dbReference type="Google" id="ProtNLM"/>
    </source>
</evidence>
<sequence>MVSIRAAMLTSAMLIVSAALRETSAEDSWSEMIQDDTGGQNSSDTPSGGDGEDNKSKEGDDEGEDKGDEKKDKKDDKKEGEERN</sequence>
<evidence type="ECO:0000313" key="3">
    <source>
        <dbReference type="EMBL" id="CAI5739707.1"/>
    </source>
</evidence>
<keyword evidence="4" id="KW-1185">Reference proteome</keyword>
<evidence type="ECO:0000313" key="4">
    <source>
        <dbReference type="Proteomes" id="UP001162031"/>
    </source>
</evidence>
<name>A0AAV0UT98_HYABA</name>
<organism evidence="3 4">
    <name type="scientific">Hyaloperonospora brassicae</name>
    <name type="common">Brassica downy mildew</name>
    <name type="synonym">Peronospora brassicae</name>
    <dbReference type="NCBI Taxonomy" id="162125"/>
    <lineage>
        <taxon>Eukaryota</taxon>
        <taxon>Sar</taxon>
        <taxon>Stramenopiles</taxon>
        <taxon>Oomycota</taxon>
        <taxon>Peronosporomycetes</taxon>
        <taxon>Peronosporales</taxon>
        <taxon>Peronosporaceae</taxon>
        <taxon>Hyaloperonospora</taxon>
    </lineage>
</organism>
<proteinExistence type="predicted"/>
<evidence type="ECO:0000256" key="1">
    <source>
        <dbReference type="SAM" id="MobiDB-lite"/>
    </source>
</evidence>
<reference evidence="3" key="1">
    <citation type="submission" date="2022-12" db="EMBL/GenBank/DDBJ databases">
        <authorList>
            <person name="Webb A."/>
        </authorList>
    </citation>
    <scope>NUCLEOTIDE SEQUENCE</scope>
    <source>
        <strain evidence="3">Hp1</strain>
    </source>
</reference>
<dbReference type="EMBL" id="CANTFL010001429">
    <property type="protein sequence ID" value="CAI5739707.1"/>
    <property type="molecule type" value="Genomic_DNA"/>
</dbReference>
<gene>
    <name evidence="3" type="ORF">HBR001_LOCUS7909</name>
</gene>
<feature type="region of interest" description="Disordered" evidence="1">
    <location>
        <begin position="22"/>
        <end position="84"/>
    </location>
</feature>
<keyword evidence="2" id="KW-0732">Signal</keyword>
<evidence type="ECO:0000256" key="2">
    <source>
        <dbReference type="SAM" id="SignalP"/>
    </source>
</evidence>
<feature type="compositionally biased region" description="Basic and acidic residues" evidence="1">
    <location>
        <begin position="67"/>
        <end position="84"/>
    </location>
</feature>
<dbReference type="AlphaFoldDB" id="A0AAV0UT98"/>
<protein>
    <recommendedName>
        <fullName evidence="5">RxLR effector candidate protein</fullName>
    </recommendedName>
</protein>
<comment type="caution">
    <text evidence="3">The sequence shown here is derived from an EMBL/GenBank/DDBJ whole genome shotgun (WGS) entry which is preliminary data.</text>
</comment>
<dbReference type="Proteomes" id="UP001162031">
    <property type="component" value="Unassembled WGS sequence"/>
</dbReference>
<feature type="chain" id="PRO_5043740400" description="RxLR effector candidate protein" evidence="2">
    <location>
        <begin position="26"/>
        <end position="84"/>
    </location>
</feature>